<dbReference type="InterPro" id="IPR010627">
    <property type="entry name" value="Prepilin_pept_A24_N"/>
</dbReference>
<evidence type="ECO:0000256" key="7">
    <source>
        <dbReference type="SAM" id="Phobius"/>
    </source>
</evidence>
<dbReference type="GO" id="GO:0004190">
    <property type="term" value="F:aspartic-type endopeptidase activity"/>
    <property type="evidence" value="ECO:0007669"/>
    <property type="project" value="InterPro"/>
</dbReference>
<dbReference type="Pfam" id="PF06750">
    <property type="entry name" value="A24_N_bact"/>
    <property type="match status" value="1"/>
</dbReference>
<evidence type="ECO:0008006" key="12">
    <source>
        <dbReference type="Google" id="ProtNLM"/>
    </source>
</evidence>
<protein>
    <recommendedName>
        <fullName evidence="12">Prepilin peptidase</fullName>
    </recommendedName>
</protein>
<feature type="transmembrane region" description="Helical" evidence="7">
    <location>
        <begin position="190"/>
        <end position="215"/>
    </location>
</feature>
<keyword evidence="6 7" id="KW-0472">Membrane</keyword>
<evidence type="ECO:0000256" key="1">
    <source>
        <dbReference type="ARBA" id="ARBA00004651"/>
    </source>
</evidence>
<feature type="transmembrane region" description="Helical" evidence="7">
    <location>
        <begin position="227"/>
        <end position="246"/>
    </location>
</feature>
<dbReference type="PANTHER" id="PTHR30487:SF0">
    <property type="entry name" value="PREPILIN LEADER PEPTIDASE_N-METHYLTRANSFERASE-RELATED"/>
    <property type="match status" value="1"/>
</dbReference>
<feature type="transmembrane region" description="Helical" evidence="7">
    <location>
        <begin position="149"/>
        <end position="169"/>
    </location>
</feature>
<accession>A0A1F5ZSX3</accession>
<dbReference type="InterPro" id="IPR000045">
    <property type="entry name" value="Prepilin_IV_endopep_pep"/>
</dbReference>
<dbReference type="GO" id="GO:0006465">
    <property type="term" value="P:signal peptide processing"/>
    <property type="evidence" value="ECO:0007669"/>
    <property type="project" value="TreeGrafter"/>
</dbReference>
<feature type="domain" description="Prepilin peptidase A24 N-terminal" evidence="9">
    <location>
        <begin position="9"/>
        <end position="90"/>
    </location>
</feature>
<evidence type="ECO:0000256" key="3">
    <source>
        <dbReference type="ARBA" id="ARBA00022475"/>
    </source>
</evidence>
<gene>
    <name evidence="10" type="ORF">A3D77_02720</name>
</gene>
<dbReference type="InterPro" id="IPR050882">
    <property type="entry name" value="Prepilin_peptidase/N-MTase"/>
</dbReference>
<evidence type="ECO:0000256" key="2">
    <source>
        <dbReference type="ARBA" id="ARBA00005801"/>
    </source>
</evidence>
<dbReference type="GO" id="GO:0005886">
    <property type="term" value="C:plasma membrane"/>
    <property type="evidence" value="ECO:0007669"/>
    <property type="project" value="UniProtKB-SubCell"/>
</dbReference>
<keyword evidence="5 7" id="KW-1133">Transmembrane helix</keyword>
<dbReference type="EMBL" id="MFJL01000022">
    <property type="protein sequence ID" value="OGG15586.1"/>
    <property type="molecule type" value="Genomic_DNA"/>
</dbReference>
<evidence type="ECO:0000313" key="11">
    <source>
        <dbReference type="Proteomes" id="UP000176923"/>
    </source>
</evidence>
<feature type="transmembrane region" description="Helical" evidence="7">
    <location>
        <begin position="99"/>
        <end position="117"/>
    </location>
</feature>
<keyword evidence="3" id="KW-1003">Cell membrane</keyword>
<feature type="transmembrane region" description="Helical" evidence="7">
    <location>
        <begin position="6"/>
        <end position="22"/>
    </location>
</feature>
<dbReference type="AlphaFoldDB" id="A0A1F5ZSX3"/>
<evidence type="ECO:0000259" key="8">
    <source>
        <dbReference type="Pfam" id="PF01478"/>
    </source>
</evidence>
<dbReference type="PANTHER" id="PTHR30487">
    <property type="entry name" value="TYPE 4 PREPILIN-LIKE PROTEINS LEADER PEPTIDE-PROCESSING ENZYME"/>
    <property type="match status" value="1"/>
</dbReference>
<reference evidence="10 11" key="1">
    <citation type="journal article" date="2016" name="Nat. Commun.">
        <title>Thousands of microbial genomes shed light on interconnected biogeochemical processes in an aquifer system.</title>
        <authorList>
            <person name="Anantharaman K."/>
            <person name="Brown C.T."/>
            <person name="Hug L.A."/>
            <person name="Sharon I."/>
            <person name="Castelle C.J."/>
            <person name="Probst A.J."/>
            <person name="Thomas B.C."/>
            <person name="Singh A."/>
            <person name="Wilkins M.J."/>
            <person name="Karaoz U."/>
            <person name="Brodie E.L."/>
            <person name="Williams K.H."/>
            <person name="Hubbard S.S."/>
            <person name="Banfield J.F."/>
        </authorList>
    </citation>
    <scope>NUCLEOTIDE SEQUENCE [LARGE SCALE GENOMIC DNA]</scope>
</reference>
<evidence type="ECO:0000313" key="10">
    <source>
        <dbReference type="EMBL" id="OGG15586.1"/>
    </source>
</evidence>
<dbReference type="Proteomes" id="UP000176923">
    <property type="component" value="Unassembled WGS sequence"/>
</dbReference>
<name>A0A1F5ZSX3_9BACT</name>
<feature type="transmembrane region" description="Helical" evidence="7">
    <location>
        <begin position="124"/>
        <end position="143"/>
    </location>
</feature>
<evidence type="ECO:0000259" key="9">
    <source>
        <dbReference type="Pfam" id="PF06750"/>
    </source>
</evidence>
<comment type="subcellular location">
    <subcellularLocation>
        <location evidence="1">Cell membrane</location>
        <topology evidence="1">Multi-pass membrane protein</topology>
    </subcellularLocation>
</comment>
<feature type="transmembrane region" description="Helical" evidence="7">
    <location>
        <begin position="74"/>
        <end position="93"/>
    </location>
</feature>
<evidence type="ECO:0000256" key="5">
    <source>
        <dbReference type="ARBA" id="ARBA00022989"/>
    </source>
</evidence>
<evidence type="ECO:0000256" key="6">
    <source>
        <dbReference type="ARBA" id="ARBA00023136"/>
    </source>
</evidence>
<proteinExistence type="inferred from homology"/>
<feature type="domain" description="Prepilin type IV endopeptidase peptidase" evidence="8">
    <location>
        <begin position="106"/>
        <end position="210"/>
    </location>
</feature>
<comment type="caution">
    <text evidence="10">The sequence shown here is derived from an EMBL/GenBank/DDBJ whole genome shotgun (WGS) entry which is preliminary data.</text>
</comment>
<organism evidence="10 11">
    <name type="scientific">Candidatus Gottesmanbacteria bacterium RIFCSPHIGHO2_02_FULL_39_11</name>
    <dbReference type="NCBI Taxonomy" id="1798382"/>
    <lineage>
        <taxon>Bacteria</taxon>
        <taxon>Candidatus Gottesmaniibacteriota</taxon>
    </lineage>
</organism>
<comment type="similarity">
    <text evidence="2">Belongs to the peptidase A24 family.</text>
</comment>
<keyword evidence="4 7" id="KW-0812">Transmembrane</keyword>
<dbReference type="STRING" id="1798382.A3D77_02720"/>
<evidence type="ECO:0000256" key="4">
    <source>
        <dbReference type="ARBA" id="ARBA00022692"/>
    </source>
</evidence>
<dbReference type="Gene3D" id="1.20.120.1220">
    <property type="match status" value="1"/>
</dbReference>
<sequence>MELILPAIILGSCIGSFLNVVIDRLSSGKSIVTPQSHCDKCKRFLTPLELIPVLSYIYLKGRCKTCHTKLSIQYPLSEIVTGLIFGYLMWFVINTGLSFVYWIYLCIIFSCLIVVIGTDLKKRIILDEIVFFGTVVSFLYILFFDPASLLSHIFSAFVFLGFFLFLFLITKGKGMGFGDVKFSFFMGLTLGYPQIIVGFYLAFLTGALVSLILVIGRVKSFKSTVPFGPYLALAMGISLLFGDVLWQTALRVLNL</sequence>
<dbReference type="Pfam" id="PF01478">
    <property type="entry name" value="Peptidase_A24"/>
    <property type="match status" value="1"/>
</dbReference>